<protein>
    <submittedName>
        <fullName evidence="6">Protein hob3</fullName>
    </submittedName>
</protein>
<dbReference type="PROSITE" id="PS51021">
    <property type="entry name" value="BAR"/>
    <property type="match status" value="1"/>
</dbReference>
<sequence length="251" mass="29377">MSLLTGFKKNFNRAGTTLMQRTGIVDRTVDREFDDEYERFKLLEKKVEKLTKEAKGYLDSLRAMTTAQLRISRILHHFYDDATPMEPCGQQYKKTIENLDQELRAEMDASFRKTVLEPLARFCSYLPAVNEAIQRRKKKALDYDSQRSKVRKLIDKPSEDPQRLPLAEQEANLAREQYENLNAILIEDLPKLMELRVPYIDPCFEALVKAQLEFSKRSYEALDVIEFPPERESHVDEVLNSMRQLQIANKI</sequence>
<feature type="domain" description="BAR" evidence="5">
    <location>
        <begin position="18"/>
        <end position="251"/>
    </location>
</feature>
<dbReference type="STRING" id="13706.A0A1X2H4G7"/>
<dbReference type="SUPFAM" id="SSF103657">
    <property type="entry name" value="BAR/IMD domain-like"/>
    <property type="match status" value="1"/>
</dbReference>
<dbReference type="Proteomes" id="UP000242180">
    <property type="component" value="Unassembled WGS sequence"/>
</dbReference>
<dbReference type="GO" id="GO:0031097">
    <property type="term" value="C:medial cortex"/>
    <property type="evidence" value="ECO:0007669"/>
    <property type="project" value="TreeGrafter"/>
</dbReference>
<dbReference type="GO" id="GO:0097320">
    <property type="term" value="P:plasma membrane tubulation"/>
    <property type="evidence" value="ECO:0007669"/>
    <property type="project" value="TreeGrafter"/>
</dbReference>
<dbReference type="AlphaFoldDB" id="A0A1X2H4G7"/>
<dbReference type="GO" id="GO:0008289">
    <property type="term" value="F:lipid binding"/>
    <property type="evidence" value="ECO:0007669"/>
    <property type="project" value="TreeGrafter"/>
</dbReference>
<evidence type="ECO:0000313" key="7">
    <source>
        <dbReference type="Proteomes" id="UP000242180"/>
    </source>
</evidence>
<dbReference type="InParanoid" id="A0A1X2H4G7"/>
<keyword evidence="3" id="KW-0206">Cytoskeleton</keyword>
<dbReference type="InterPro" id="IPR046982">
    <property type="entry name" value="BIN3/RVS161-like"/>
</dbReference>
<keyword evidence="2" id="KW-0963">Cytoplasm</keyword>
<dbReference type="EMBL" id="MCGN01000009">
    <property type="protein sequence ID" value="ORY93309.1"/>
    <property type="molecule type" value="Genomic_DNA"/>
</dbReference>
<name>A0A1X2H4G7_SYNRA</name>
<keyword evidence="4" id="KW-0175">Coiled coil</keyword>
<dbReference type="GO" id="GO:1990528">
    <property type="term" value="C:Rvs161p-Rvs167p complex"/>
    <property type="evidence" value="ECO:0007669"/>
    <property type="project" value="TreeGrafter"/>
</dbReference>
<dbReference type="SMART" id="SM00721">
    <property type="entry name" value="BAR"/>
    <property type="match status" value="1"/>
</dbReference>
<evidence type="ECO:0000256" key="4">
    <source>
        <dbReference type="SAM" id="Coils"/>
    </source>
</evidence>
<gene>
    <name evidence="6" type="ORF">BCR43DRAFT_496690</name>
</gene>
<dbReference type="InterPro" id="IPR027267">
    <property type="entry name" value="AH/BAR_dom_sf"/>
</dbReference>
<dbReference type="FunFam" id="1.20.1270.60:FF:000014">
    <property type="entry name" value="Protein hob3, variant"/>
    <property type="match status" value="1"/>
</dbReference>
<organism evidence="6 7">
    <name type="scientific">Syncephalastrum racemosum</name>
    <name type="common">Filamentous fungus</name>
    <dbReference type="NCBI Taxonomy" id="13706"/>
    <lineage>
        <taxon>Eukaryota</taxon>
        <taxon>Fungi</taxon>
        <taxon>Fungi incertae sedis</taxon>
        <taxon>Mucoromycota</taxon>
        <taxon>Mucoromycotina</taxon>
        <taxon>Mucoromycetes</taxon>
        <taxon>Mucorales</taxon>
        <taxon>Syncephalastraceae</taxon>
        <taxon>Syncephalastrum</taxon>
    </lineage>
</organism>
<evidence type="ECO:0000256" key="2">
    <source>
        <dbReference type="ARBA" id="ARBA00022490"/>
    </source>
</evidence>
<dbReference type="GO" id="GO:0015629">
    <property type="term" value="C:actin cytoskeleton"/>
    <property type="evidence" value="ECO:0007669"/>
    <property type="project" value="TreeGrafter"/>
</dbReference>
<dbReference type="OrthoDB" id="446293at2759"/>
<dbReference type="FunCoup" id="A0A1X2H4G7">
    <property type="interactions" value="79"/>
</dbReference>
<dbReference type="InterPro" id="IPR004148">
    <property type="entry name" value="BAR_dom"/>
</dbReference>
<comment type="caution">
    <text evidence="6">The sequence shown here is derived from an EMBL/GenBank/DDBJ whole genome shotgun (WGS) entry which is preliminary data.</text>
</comment>
<evidence type="ECO:0000259" key="5">
    <source>
        <dbReference type="PROSITE" id="PS51021"/>
    </source>
</evidence>
<dbReference type="OMA" id="QTRQDYI"/>
<dbReference type="PANTHER" id="PTHR47174">
    <property type="entry name" value="BRIDGING INTEGRATOR 3"/>
    <property type="match status" value="1"/>
</dbReference>
<reference evidence="6 7" key="1">
    <citation type="submission" date="2016-07" db="EMBL/GenBank/DDBJ databases">
        <title>Pervasive Adenine N6-methylation of Active Genes in Fungi.</title>
        <authorList>
            <consortium name="DOE Joint Genome Institute"/>
            <person name="Mondo S.J."/>
            <person name="Dannebaum R.O."/>
            <person name="Kuo R.C."/>
            <person name="Labutti K."/>
            <person name="Haridas S."/>
            <person name="Kuo A."/>
            <person name="Salamov A."/>
            <person name="Ahrendt S.R."/>
            <person name="Lipzen A."/>
            <person name="Sullivan W."/>
            <person name="Andreopoulos W.B."/>
            <person name="Clum A."/>
            <person name="Lindquist E."/>
            <person name="Daum C."/>
            <person name="Ramamoorthy G.K."/>
            <person name="Gryganskyi A."/>
            <person name="Culley D."/>
            <person name="Magnuson J.K."/>
            <person name="James T.Y."/>
            <person name="O'Malley M.A."/>
            <person name="Stajich J.E."/>
            <person name="Spatafora J.W."/>
            <person name="Visel A."/>
            <person name="Grigoriev I.V."/>
        </authorList>
    </citation>
    <scope>NUCLEOTIDE SEQUENCE [LARGE SCALE GENOMIC DNA]</scope>
    <source>
        <strain evidence="6 7">NRRL 2496</strain>
    </source>
</reference>
<evidence type="ECO:0000256" key="1">
    <source>
        <dbReference type="ARBA" id="ARBA00004245"/>
    </source>
</evidence>
<keyword evidence="7" id="KW-1185">Reference proteome</keyword>
<dbReference type="GO" id="GO:0043332">
    <property type="term" value="C:mating projection tip"/>
    <property type="evidence" value="ECO:0007669"/>
    <property type="project" value="TreeGrafter"/>
</dbReference>
<dbReference type="GO" id="GO:0051666">
    <property type="term" value="P:actin cortical patch localization"/>
    <property type="evidence" value="ECO:0007669"/>
    <property type="project" value="InterPro"/>
</dbReference>
<evidence type="ECO:0000256" key="3">
    <source>
        <dbReference type="ARBA" id="ARBA00023212"/>
    </source>
</evidence>
<dbReference type="Pfam" id="PF03114">
    <property type="entry name" value="BAR"/>
    <property type="match status" value="1"/>
</dbReference>
<dbReference type="PANTHER" id="PTHR47174:SF3">
    <property type="entry name" value="BRIDGING INTEGRATOR 3"/>
    <property type="match status" value="1"/>
</dbReference>
<evidence type="ECO:0000313" key="6">
    <source>
        <dbReference type="EMBL" id="ORY93309.1"/>
    </source>
</evidence>
<feature type="coiled-coil region" evidence="4">
    <location>
        <begin position="33"/>
        <end position="60"/>
    </location>
</feature>
<dbReference type="Gene3D" id="1.20.1270.60">
    <property type="entry name" value="Arfaptin homology (AH) domain/BAR domain"/>
    <property type="match status" value="1"/>
</dbReference>
<accession>A0A1X2H4G7</accession>
<comment type="subcellular location">
    <subcellularLocation>
        <location evidence="1">Cytoplasm</location>
        <location evidence="1">Cytoskeleton</location>
    </subcellularLocation>
</comment>
<dbReference type="GO" id="GO:0006897">
    <property type="term" value="P:endocytosis"/>
    <property type="evidence" value="ECO:0007669"/>
    <property type="project" value="InterPro"/>
</dbReference>
<proteinExistence type="predicted"/>